<dbReference type="FunFam" id="3.40.1190.20:FF:000003">
    <property type="entry name" value="Phosphomethylpyrimidine kinase ThiD"/>
    <property type="match status" value="1"/>
</dbReference>
<dbReference type="PANTHER" id="PTHR20858">
    <property type="entry name" value="PHOSPHOMETHYLPYRIMIDINE KINASE"/>
    <property type="match status" value="1"/>
</dbReference>
<dbReference type="GO" id="GO:0005829">
    <property type="term" value="C:cytosol"/>
    <property type="evidence" value="ECO:0007669"/>
    <property type="project" value="TreeGrafter"/>
</dbReference>
<dbReference type="SUPFAM" id="SSF53613">
    <property type="entry name" value="Ribokinase-like"/>
    <property type="match status" value="1"/>
</dbReference>
<dbReference type="GO" id="GO:0009228">
    <property type="term" value="P:thiamine biosynthetic process"/>
    <property type="evidence" value="ECO:0007669"/>
    <property type="project" value="InterPro"/>
</dbReference>
<dbReference type="Gene3D" id="3.40.1190.20">
    <property type="match status" value="1"/>
</dbReference>
<reference evidence="9" key="1">
    <citation type="submission" date="2016-10" db="EMBL/GenBank/DDBJ databases">
        <authorList>
            <person name="Varghese N."/>
            <person name="Submissions S."/>
        </authorList>
    </citation>
    <scope>NUCLEOTIDE SEQUENCE [LARGE SCALE GENOMIC DNA]</scope>
    <source>
        <strain evidence="9">KHC7</strain>
    </source>
</reference>
<dbReference type="InterPro" id="IPR029056">
    <property type="entry name" value="Ribokinase-like"/>
</dbReference>
<evidence type="ECO:0000256" key="3">
    <source>
        <dbReference type="ARBA" id="ARBA00022679"/>
    </source>
</evidence>
<sequence length="267" mass="27301">MLTPPNILTIAGSDSGGGAGIQADLKTIMALGGYGMSVITALTAQNGCGVAGIHAPDPEFAVLQLKTVLEGFPVAAAKTGMLFSAPIIRALGLALRNRAFPLVVDPVSVSQSGSRLLQEDAVTALVEEMLPGCDLLTPNRPEAEMLTGLRIKNLDDAAKAGEKLLTMGPKAVLIKGGHMESSVMVTDCLCLPGEPPKRLPQAKVETANNHGTGCTLSAAIATGLGKGLPLQAAVARAQEFLNLALRKSYAPGKGCGPVNHAAGLRPA</sequence>
<protein>
    <recommendedName>
        <fullName evidence="2">hydroxymethylpyrimidine kinase</fullName>
        <ecNumber evidence="2">2.7.1.49</ecNumber>
    </recommendedName>
</protein>
<dbReference type="Pfam" id="PF08543">
    <property type="entry name" value="Phos_pyr_kin"/>
    <property type="match status" value="1"/>
</dbReference>
<dbReference type="PANTHER" id="PTHR20858:SF17">
    <property type="entry name" value="HYDROXYMETHYLPYRIMIDINE_PHOSPHOMETHYLPYRIMIDINE KINASE THI20-RELATED"/>
    <property type="match status" value="1"/>
</dbReference>
<keyword evidence="6" id="KW-0067">ATP-binding</keyword>
<dbReference type="InterPro" id="IPR004399">
    <property type="entry name" value="HMP/HMP-P_kinase_dom"/>
</dbReference>
<keyword evidence="9" id="KW-1185">Reference proteome</keyword>
<evidence type="ECO:0000256" key="6">
    <source>
        <dbReference type="ARBA" id="ARBA00022840"/>
    </source>
</evidence>
<feature type="domain" description="Pyridoxamine kinase/Phosphomethylpyrimidine kinase" evidence="7">
    <location>
        <begin position="14"/>
        <end position="259"/>
    </location>
</feature>
<dbReference type="GO" id="GO:0009229">
    <property type="term" value="P:thiamine diphosphate biosynthetic process"/>
    <property type="evidence" value="ECO:0007669"/>
    <property type="project" value="UniProtKB-UniPathway"/>
</dbReference>
<dbReference type="GO" id="GO:0005524">
    <property type="term" value="F:ATP binding"/>
    <property type="evidence" value="ECO:0007669"/>
    <property type="project" value="UniProtKB-KW"/>
</dbReference>
<dbReference type="GO" id="GO:0008902">
    <property type="term" value="F:hydroxymethylpyrimidine kinase activity"/>
    <property type="evidence" value="ECO:0007669"/>
    <property type="project" value="UniProtKB-EC"/>
</dbReference>
<evidence type="ECO:0000313" key="9">
    <source>
        <dbReference type="Proteomes" id="UP000199355"/>
    </source>
</evidence>
<dbReference type="OrthoDB" id="9810880at2"/>
<gene>
    <name evidence="8" type="ORF">SAMN05192586_101121</name>
</gene>
<dbReference type="GO" id="GO:0008972">
    <property type="term" value="F:phosphomethylpyrimidine kinase activity"/>
    <property type="evidence" value="ECO:0007669"/>
    <property type="project" value="InterPro"/>
</dbReference>
<accession>A0A1G7I2R0</accession>
<organism evidence="8 9">
    <name type="scientific">Desulfovibrio legallii</name>
    <dbReference type="NCBI Taxonomy" id="571438"/>
    <lineage>
        <taxon>Bacteria</taxon>
        <taxon>Pseudomonadati</taxon>
        <taxon>Thermodesulfobacteriota</taxon>
        <taxon>Desulfovibrionia</taxon>
        <taxon>Desulfovibrionales</taxon>
        <taxon>Desulfovibrionaceae</taxon>
        <taxon>Desulfovibrio</taxon>
    </lineage>
</organism>
<evidence type="ECO:0000256" key="1">
    <source>
        <dbReference type="ARBA" id="ARBA00004948"/>
    </source>
</evidence>
<dbReference type="UniPathway" id="UPA00060">
    <property type="reaction ID" value="UER00138"/>
</dbReference>
<name>A0A1G7I2R0_9BACT</name>
<proteinExistence type="predicted"/>
<dbReference type="Proteomes" id="UP000199355">
    <property type="component" value="Unassembled WGS sequence"/>
</dbReference>
<keyword evidence="4" id="KW-0547">Nucleotide-binding</keyword>
<dbReference type="CDD" id="cd01169">
    <property type="entry name" value="HMPP_kinase"/>
    <property type="match status" value="1"/>
</dbReference>
<dbReference type="RefSeq" id="WP_092152390.1">
    <property type="nucleotide sequence ID" value="NZ_FNBX01000001.1"/>
</dbReference>
<evidence type="ECO:0000259" key="7">
    <source>
        <dbReference type="Pfam" id="PF08543"/>
    </source>
</evidence>
<dbReference type="STRING" id="571438.SAMN05192586_101121"/>
<evidence type="ECO:0000256" key="4">
    <source>
        <dbReference type="ARBA" id="ARBA00022741"/>
    </source>
</evidence>
<evidence type="ECO:0000313" key="8">
    <source>
        <dbReference type="EMBL" id="SDF06669.1"/>
    </source>
</evidence>
<dbReference type="EC" id="2.7.1.49" evidence="2"/>
<evidence type="ECO:0000256" key="2">
    <source>
        <dbReference type="ARBA" id="ARBA00012135"/>
    </source>
</evidence>
<dbReference type="InterPro" id="IPR013749">
    <property type="entry name" value="PM/HMP-P_kinase-1"/>
</dbReference>
<evidence type="ECO:0000256" key="5">
    <source>
        <dbReference type="ARBA" id="ARBA00022777"/>
    </source>
</evidence>
<dbReference type="EMBL" id="FNBX01000001">
    <property type="protein sequence ID" value="SDF06669.1"/>
    <property type="molecule type" value="Genomic_DNA"/>
</dbReference>
<dbReference type="NCBIfam" id="TIGR00097">
    <property type="entry name" value="HMP-P_kinase"/>
    <property type="match status" value="1"/>
</dbReference>
<comment type="pathway">
    <text evidence="1">Cofactor biosynthesis; thiamine diphosphate biosynthesis.</text>
</comment>
<keyword evidence="5 8" id="KW-0418">Kinase</keyword>
<keyword evidence="3" id="KW-0808">Transferase</keyword>
<dbReference type="AlphaFoldDB" id="A0A1G7I2R0"/>